<dbReference type="Proteomes" id="UP000257109">
    <property type="component" value="Unassembled WGS sequence"/>
</dbReference>
<dbReference type="EMBL" id="QJKJ01017768">
    <property type="protein sequence ID" value="RDX58163.1"/>
    <property type="molecule type" value="Genomic_DNA"/>
</dbReference>
<gene>
    <name evidence="1" type="ORF">CR513_62540</name>
</gene>
<feature type="non-terminal residue" evidence="1">
    <location>
        <position position="1"/>
    </location>
</feature>
<sequence>MLTGREIKVNTKKCQTIISMRSPKSIKEVQQLARRIIKRYSLSSIAYQRVKDFFGQMNAKPPSKG</sequence>
<dbReference type="OrthoDB" id="8195376at2759"/>
<accession>A0A371E049</accession>
<name>A0A371E049_MUCPR</name>
<evidence type="ECO:0000313" key="1">
    <source>
        <dbReference type="EMBL" id="RDX58163.1"/>
    </source>
</evidence>
<proteinExistence type="predicted"/>
<evidence type="ECO:0000313" key="2">
    <source>
        <dbReference type="Proteomes" id="UP000257109"/>
    </source>
</evidence>
<reference evidence="1" key="1">
    <citation type="submission" date="2018-05" db="EMBL/GenBank/DDBJ databases">
        <title>Draft genome of Mucuna pruriens seed.</title>
        <authorList>
            <person name="Nnadi N.E."/>
            <person name="Vos R."/>
            <person name="Hasami M.H."/>
            <person name="Devisetty U.K."/>
            <person name="Aguiy J.C."/>
        </authorList>
    </citation>
    <scope>NUCLEOTIDE SEQUENCE [LARGE SCALE GENOMIC DNA]</scope>
    <source>
        <strain evidence="1">JCA_2017</strain>
    </source>
</reference>
<dbReference type="AlphaFoldDB" id="A0A371E049"/>
<organism evidence="1 2">
    <name type="scientific">Mucuna pruriens</name>
    <name type="common">Velvet bean</name>
    <name type="synonym">Dolichos pruriens</name>
    <dbReference type="NCBI Taxonomy" id="157652"/>
    <lineage>
        <taxon>Eukaryota</taxon>
        <taxon>Viridiplantae</taxon>
        <taxon>Streptophyta</taxon>
        <taxon>Embryophyta</taxon>
        <taxon>Tracheophyta</taxon>
        <taxon>Spermatophyta</taxon>
        <taxon>Magnoliopsida</taxon>
        <taxon>eudicotyledons</taxon>
        <taxon>Gunneridae</taxon>
        <taxon>Pentapetalae</taxon>
        <taxon>rosids</taxon>
        <taxon>fabids</taxon>
        <taxon>Fabales</taxon>
        <taxon>Fabaceae</taxon>
        <taxon>Papilionoideae</taxon>
        <taxon>50 kb inversion clade</taxon>
        <taxon>NPAAA clade</taxon>
        <taxon>indigoferoid/millettioid clade</taxon>
        <taxon>Phaseoleae</taxon>
        <taxon>Mucuna</taxon>
    </lineage>
</organism>
<protein>
    <submittedName>
        <fullName evidence="1">Uncharacterized protein</fullName>
    </submittedName>
</protein>
<keyword evidence="2" id="KW-1185">Reference proteome</keyword>
<comment type="caution">
    <text evidence="1">The sequence shown here is derived from an EMBL/GenBank/DDBJ whole genome shotgun (WGS) entry which is preliminary data.</text>
</comment>